<dbReference type="AlphaFoldDB" id="A0A431W0S6"/>
<dbReference type="Proteomes" id="UP000277766">
    <property type="component" value="Unassembled WGS sequence"/>
</dbReference>
<protein>
    <submittedName>
        <fullName evidence="1">Uncharacterized protein</fullName>
    </submittedName>
</protein>
<dbReference type="RefSeq" id="WP_126351522.1">
    <property type="nucleotide sequence ID" value="NZ_CP086380.1"/>
</dbReference>
<gene>
    <name evidence="1" type="ORF">EJ104_04280</name>
</gene>
<comment type="caution">
    <text evidence="1">The sequence shown here is derived from an EMBL/GenBank/DDBJ whole genome shotgun (WGS) entry which is preliminary data.</text>
</comment>
<dbReference type="OrthoDB" id="72438at2"/>
<proteinExistence type="predicted"/>
<dbReference type="EMBL" id="RXPE01000005">
    <property type="protein sequence ID" value="RTR29068.1"/>
    <property type="molecule type" value="Genomic_DNA"/>
</dbReference>
<keyword evidence="2" id="KW-1185">Reference proteome</keyword>
<sequence length="101" mass="11301">MAELFNVLAGKSKDTFAIGGIDFYAAPLTIAEWSELATLPDDRLLDFLTAKLKARIKEPTKWSPDRITLGWLKQNLPQNMLGTVQYLLMHGKMPEPESGKP</sequence>
<evidence type="ECO:0000313" key="1">
    <source>
        <dbReference type="EMBL" id="RTR29068.1"/>
    </source>
</evidence>
<organism evidence="1 2">
    <name type="scientific">Deinococcus radiophilus</name>
    <dbReference type="NCBI Taxonomy" id="32062"/>
    <lineage>
        <taxon>Bacteria</taxon>
        <taxon>Thermotogati</taxon>
        <taxon>Deinococcota</taxon>
        <taxon>Deinococci</taxon>
        <taxon>Deinococcales</taxon>
        <taxon>Deinococcaceae</taxon>
        <taxon>Deinococcus</taxon>
    </lineage>
</organism>
<reference evidence="1 2" key="1">
    <citation type="submission" date="2018-12" db="EMBL/GenBank/DDBJ databases">
        <title>Deinococcus radiophilus ATCC 27603 genome sequencing and assembly.</title>
        <authorList>
            <person name="Maclea K.S."/>
            <person name="Maynard C.R."/>
        </authorList>
    </citation>
    <scope>NUCLEOTIDE SEQUENCE [LARGE SCALE GENOMIC DNA]</scope>
    <source>
        <strain evidence="1 2">ATCC 27603</strain>
    </source>
</reference>
<accession>A0A431W0S6</accession>
<evidence type="ECO:0000313" key="2">
    <source>
        <dbReference type="Proteomes" id="UP000277766"/>
    </source>
</evidence>
<name>A0A431W0S6_9DEIO</name>